<accession>A0A517WQK3</accession>
<dbReference type="OrthoDB" id="272721at2"/>
<feature type="transmembrane region" description="Helical" evidence="1">
    <location>
        <begin position="91"/>
        <end position="112"/>
    </location>
</feature>
<proteinExistence type="predicted"/>
<name>A0A517WQK3_9PLAN</name>
<feature type="transmembrane region" description="Helical" evidence="1">
    <location>
        <begin position="189"/>
        <end position="209"/>
    </location>
</feature>
<protein>
    <submittedName>
        <fullName evidence="2">Uncharacterized protein</fullName>
    </submittedName>
</protein>
<evidence type="ECO:0000313" key="3">
    <source>
        <dbReference type="Proteomes" id="UP000318384"/>
    </source>
</evidence>
<dbReference type="EMBL" id="CP037422">
    <property type="protein sequence ID" value="QDU07534.1"/>
    <property type="molecule type" value="Genomic_DNA"/>
</dbReference>
<dbReference type="RefSeq" id="WP_145171547.1">
    <property type="nucleotide sequence ID" value="NZ_CP037422.1"/>
</dbReference>
<evidence type="ECO:0000313" key="2">
    <source>
        <dbReference type="EMBL" id="QDU07534.1"/>
    </source>
</evidence>
<sequence>MVDRDARNRLADLIRQYLDDELTAFDFDDALLDFPDTDDSTVQFVIETVWYFYDDCIDHPVVLSKPQWDYFQRLLLLLESNSTVIVKKTHIWSFVQPVAAVLLLACLLIVWITGFDDHLHIFFIPFGIGSILLSFLHRPETKVNPFHEIVTPFQSINDLSIAYDSANFVKQQYPSHLKSRQLRSPAMDMFIWVQNFVLCLLFAPIPLLIQSFPQTITDVRVNPA</sequence>
<keyword evidence="1" id="KW-1133">Transmembrane helix</keyword>
<feature type="transmembrane region" description="Helical" evidence="1">
    <location>
        <begin position="118"/>
        <end position="136"/>
    </location>
</feature>
<reference evidence="2 3" key="1">
    <citation type="submission" date="2019-03" db="EMBL/GenBank/DDBJ databases">
        <title>Deep-cultivation of Planctomycetes and their phenomic and genomic characterization uncovers novel biology.</title>
        <authorList>
            <person name="Wiegand S."/>
            <person name="Jogler M."/>
            <person name="Boedeker C."/>
            <person name="Pinto D."/>
            <person name="Vollmers J."/>
            <person name="Rivas-Marin E."/>
            <person name="Kohn T."/>
            <person name="Peeters S.H."/>
            <person name="Heuer A."/>
            <person name="Rast P."/>
            <person name="Oberbeckmann S."/>
            <person name="Bunk B."/>
            <person name="Jeske O."/>
            <person name="Meyerdierks A."/>
            <person name="Storesund J.E."/>
            <person name="Kallscheuer N."/>
            <person name="Luecker S."/>
            <person name="Lage O.M."/>
            <person name="Pohl T."/>
            <person name="Merkel B.J."/>
            <person name="Hornburger P."/>
            <person name="Mueller R.-W."/>
            <person name="Bruemmer F."/>
            <person name="Labrenz M."/>
            <person name="Spormann A.M."/>
            <person name="Op den Camp H."/>
            <person name="Overmann J."/>
            <person name="Amann R."/>
            <person name="Jetten M.S.M."/>
            <person name="Mascher T."/>
            <person name="Medema M.H."/>
            <person name="Devos D.P."/>
            <person name="Kaster A.-K."/>
            <person name="Ovreas L."/>
            <person name="Rohde M."/>
            <person name="Galperin M.Y."/>
            <person name="Jogler C."/>
        </authorList>
    </citation>
    <scope>NUCLEOTIDE SEQUENCE [LARGE SCALE GENOMIC DNA]</scope>
    <source>
        <strain evidence="2 3">V202</strain>
    </source>
</reference>
<keyword evidence="1" id="KW-0812">Transmembrane</keyword>
<dbReference type="AlphaFoldDB" id="A0A517WQK3"/>
<keyword evidence="3" id="KW-1185">Reference proteome</keyword>
<gene>
    <name evidence="2" type="ORF">V202x_08910</name>
</gene>
<keyword evidence="1" id="KW-0472">Membrane</keyword>
<dbReference type="Proteomes" id="UP000318384">
    <property type="component" value="Chromosome"/>
</dbReference>
<evidence type="ECO:0000256" key="1">
    <source>
        <dbReference type="SAM" id="Phobius"/>
    </source>
</evidence>
<organism evidence="2 3">
    <name type="scientific">Gimesia aquarii</name>
    <dbReference type="NCBI Taxonomy" id="2527964"/>
    <lineage>
        <taxon>Bacteria</taxon>
        <taxon>Pseudomonadati</taxon>
        <taxon>Planctomycetota</taxon>
        <taxon>Planctomycetia</taxon>
        <taxon>Planctomycetales</taxon>
        <taxon>Planctomycetaceae</taxon>
        <taxon>Gimesia</taxon>
    </lineage>
</organism>